<organism evidence="2">
    <name type="scientific">marine sediment metagenome</name>
    <dbReference type="NCBI Taxonomy" id="412755"/>
    <lineage>
        <taxon>unclassified sequences</taxon>
        <taxon>metagenomes</taxon>
        <taxon>ecological metagenomes</taxon>
    </lineage>
</organism>
<dbReference type="EMBL" id="BARS01034283">
    <property type="protein sequence ID" value="GAG20515.1"/>
    <property type="molecule type" value="Genomic_DNA"/>
</dbReference>
<comment type="caution">
    <text evidence="2">The sequence shown here is derived from an EMBL/GenBank/DDBJ whole genome shotgun (WGS) entry which is preliminary data.</text>
</comment>
<dbReference type="GO" id="GO:0045017">
    <property type="term" value="P:glycerolipid biosynthetic process"/>
    <property type="evidence" value="ECO:0007669"/>
    <property type="project" value="InterPro"/>
</dbReference>
<dbReference type="Pfam" id="PF03007">
    <property type="entry name" value="WS_DGAT_cat"/>
    <property type="match status" value="1"/>
</dbReference>
<accession>X0VQN4</accession>
<feature type="non-terminal residue" evidence="2">
    <location>
        <position position="121"/>
    </location>
</feature>
<evidence type="ECO:0000313" key="2">
    <source>
        <dbReference type="EMBL" id="GAG20515.1"/>
    </source>
</evidence>
<protein>
    <recommendedName>
        <fullName evidence="1">O-acyltransferase WSD1-like N-terminal domain-containing protein</fullName>
    </recommendedName>
</protein>
<dbReference type="AlphaFoldDB" id="X0VQN4"/>
<sequence length="121" mass="13996">MMGQGKLTHRLSTQDAAFLYNDTEEAPMNIGSVAVFEGEISYERLVENLGQKMHLCPRYRQRVVPAPLNLHHPTWEFDREFDIHDHITLVRLDPPGSDGQLRELAGRVFEGRLSRDKPLWE</sequence>
<proteinExistence type="predicted"/>
<dbReference type="GO" id="GO:0004144">
    <property type="term" value="F:diacylglycerol O-acyltransferase activity"/>
    <property type="evidence" value="ECO:0007669"/>
    <property type="project" value="InterPro"/>
</dbReference>
<gene>
    <name evidence="2" type="ORF">S01H1_52986</name>
</gene>
<reference evidence="2" key="1">
    <citation type="journal article" date="2014" name="Front. Microbiol.">
        <title>High frequency of phylogenetically diverse reductive dehalogenase-homologous genes in deep subseafloor sedimentary metagenomes.</title>
        <authorList>
            <person name="Kawai M."/>
            <person name="Futagami T."/>
            <person name="Toyoda A."/>
            <person name="Takaki Y."/>
            <person name="Nishi S."/>
            <person name="Hori S."/>
            <person name="Arai W."/>
            <person name="Tsubouchi T."/>
            <person name="Morono Y."/>
            <person name="Uchiyama I."/>
            <person name="Ito T."/>
            <person name="Fujiyama A."/>
            <person name="Inagaki F."/>
            <person name="Takami H."/>
        </authorList>
    </citation>
    <scope>NUCLEOTIDE SEQUENCE</scope>
    <source>
        <strain evidence="2">Expedition CK06-06</strain>
    </source>
</reference>
<dbReference type="InterPro" id="IPR004255">
    <property type="entry name" value="O-acyltransferase_WSD1_N"/>
</dbReference>
<feature type="domain" description="O-acyltransferase WSD1-like N-terminal" evidence="1">
    <location>
        <begin position="11"/>
        <end position="121"/>
    </location>
</feature>
<evidence type="ECO:0000259" key="1">
    <source>
        <dbReference type="Pfam" id="PF03007"/>
    </source>
</evidence>
<name>X0VQN4_9ZZZZ</name>